<organism evidence="2 3">
    <name type="scientific">Mycena metata</name>
    <dbReference type="NCBI Taxonomy" id="1033252"/>
    <lineage>
        <taxon>Eukaryota</taxon>
        <taxon>Fungi</taxon>
        <taxon>Dikarya</taxon>
        <taxon>Basidiomycota</taxon>
        <taxon>Agaricomycotina</taxon>
        <taxon>Agaricomycetes</taxon>
        <taxon>Agaricomycetidae</taxon>
        <taxon>Agaricales</taxon>
        <taxon>Marasmiineae</taxon>
        <taxon>Mycenaceae</taxon>
        <taxon>Mycena</taxon>
    </lineage>
</organism>
<name>A0AAD7K637_9AGAR</name>
<dbReference type="AlphaFoldDB" id="A0AAD7K637"/>
<evidence type="ECO:0000313" key="2">
    <source>
        <dbReference type="EMBL" id="KAJ7778933.1"/>
    </source>
</evidence>
<feature type="region of interest" description="Disordered" evidence="1">
    <location>
        <begin position="1"/>
        <end position="20"/>
    </location>
</feature>
<evidence type="ECO:0000256" key="1">
    <source>
        <dbReference type="SAM" id="MobiDB-lite"/>
    </source>
</evidence>
<evidence type="ECO:0000313" key="3">
    <source>
        <dbReference type="Proteomes" id="UP001215598"/>
    </source>
</evidence>
<comment type="caution">
    <text evidence="2">The sequence shown here is derived from an EMBL/GenBank/DDBJ whole genome shotgun (WGS) entry which is preliminary data.</text>
</comment>
<protein>
    <submittedName>
        <fullName evidence="2">Uncharacterized protein</fullName>
    </submittedName>
</protein>
<sequence>MGRSQAAQARGTATVDKAPASAQFDIKNQIKIDPARSVPVPIQPVAAPAAAPVPAATDQILAFALSMIQHQHQHQFTPMPAVPAAPVQPPE</sequence>
<accession>A0AAD7K637</accession>
<proteinExistence type="predicted"/>
<keyword evidence="3" id="KW-1185">Reference proteome</keyword>
<dbReference type="EMBL" id="JARKIB010000006">
    <property type="protein sequence ID" value="KAJ7778933.1"/>
    <property type="molecule type" value="Genomic_DNA"/>
</dbReference>
<gene>
    <name evidence="2" type="ORF">B0H16DRAFT_1711281</name>
</gene>
<reference evidence="2" key="1">
    <citation type="submission" date="2023-03" db="EMBL/GenBank/DDBJ databases">
        <title>Massive genome expansion in bonnet fungi (Mycena s.s.) driven by repeated elements and novel gene families across ecological guilds.</title>
        <authorList>
            <consortium name="Lawrence Berkeley National Laboratory"/>
            <person name="Harder C.B."/>
            <person name="Miyauchi S."/>
            <person name="Viragh M."/>
            <person name="Kuo A."/>
            <person name="Thoen E."/>
            <person name="Andreopoulos B."/>
            <person name="Lu D."/>
            <person name="Skrede I."/>
            <person name="Drula E."/>
            <person name="Henrissat B."/>
            <person name="Morin E."/>
            <person name="Kohler A."/>
            <person name="Barry K."/>
            <person name="LaButti K."/>
            <person name="Morin E."/>
            <person name="Salamov A."/>
            <person name="Lipzen A."/>
            <person name="Mereny Z."/>
            <person name="Hegedus B."/>
            <person name="Baldrian P."/>
            <person name="Stursova M."/>
            <person name="Weitz H."/>
            <person name="Taylor A."/>
            <person name="Grigoriev I.V."/>
            <person name="Nagy L.G."/>
            <person name="Martin F."/>
            <person name="Kauserud H."/>
        </authorList>
    </citation>
    <scope>NUCLEOTIDE SEQUENCE</scope>
    <source>
        <strain evidence="2">CBHHK182m</strain>
    </source>
</reference>
<dbReference type="Proteomes" id="UP001215598">
    <property type="component" value="Unassembled WGS sequence"/>
</dbReference>